<accession>A0A1A6BFS0</accession>
<name>A0A1A6BFS0_MYCGO</name>
<dbReference type="Proteomes" id="UP000093757">
    <property type="component" value="Unassembled WGS sequence"/>
</dbReference>
<evidence type="ECO:0000256" key="2">
    <source>
        <dbReference type="RuleBase" id="RU003749"/>
    </source>
</evidence>
<dbReference type="InterPro" id="IPR002645">
    <property type="entry name" value="STAS_dom"/>
</dbReference>
<dbReference type="AlphaFoldDB" id="A0A1A6BFS0"/>
<dbReference type="EMBL" id="MAEM01000318">
    <property type="protein sequence ID" value="OBS01101.1"/>
    <property type="molecule type" value="Genomic_DNA"/>
</dbReference>
<dbReference type="GO" id="GO:0043856">
    <property type="term" value="F:anti-sigma factor antagonist activity"/>
    <property type="evidence" value="ECO:0007669"/>
    <property type="project" value="InterPro"/>
</dbReference>
<evidence type="ECO:0000259" key="3">
    <source>
        <dbReference type="PROSITE" id="PS50801"/>
    </source>
</evidence>
<dbReference type="RefSeq" id="WP_065134620.1">
    <property type="nucleotide sequence ID" value="NZ_MAEM01000318.1"/>
</dbReference>
<dbReference type="InterPro" id="IPR036513">
    <property type="entry name" value="STAS_dom_sf"/>
</dbReference>
<dbReference type="PANTHER" id="PTHR33495:SF2">
    <property type="entry name" value="ANTI-SIGMA FACTOR ANTAGONIST TM_1081-RELATED"/>
    <property type="match status" value="1"/>
</dbReference>
<comment type="similarity">
    <text evidence="1 2">Belongs to the anti-sigma-factor antagonist family.</text>
</comment>
<evidence type="ECO:0000256" key="1">
    <source>
        <dbReference type="ARBA" id="ARBA00009013"/>
    </source>
</evidence>
<dbReference type="NCBIfam" id="TIGR00377">
    <property type="entry name" value="ant_ant_sig"/>
    <property type="match status" value="1"/>
</dbReference>
<dbReference type="Pfam" id="PF01740">
    <property type="entry name" value="STAS"/>
    <property type="match status" value="1"/>
</dbReference>
<proteinExistence type="inferred from homology"/>
<dbReference type="OrthoDB" id="4571296at2"/>
<reference evidence="4 5" key="1">
    <citation type="submission" date="2016-06" db="EMBL/GenBank/DDBJ databases">
        <authorList>
            <person name="Kjaerup R.B."/>
            <person name="Dalgaard T.S."/>
            <person name="Juul-Madsen H.R."/>
        </authorList>
    </citation>
    <scope>NUCLEOTIDE SEQUENCE [LARGE SCALE GENOMIC DNA]</scope>
    <source>
        <strain evidence="4 5">1245752.6</strain>
    </source>
</reference>
<dbReference type="SUPFAM" id="SSF52091">
    <property type="entry name" value="SpoIIaa-like"/>
    <property type="match status" value="1"/>
</dbReference>
<comment type="caution">
    <text evidence="4">The sequence shown here is derived from an EMBL/GenBank/DDBJ whole genome shotgun (WGS) entry which is preliminary data.</text>
</comment>
<feature type="domain" description="STAS" evidence="3">
    <location>
        <begin position="4"/>
        <end position="116"/>
    </location>
</feature>
<dbReference type="PROSITE" id="PS50801">
    <property type="entry name" value="STAS"/>
    <property type="match status" value="1"/>
</dbReference>
<dbReference type="InterPro" id="IPR003658">
    <property type="entry name" value="Anti-sigma_ant"/>
</dbReference>
<dbReference type="CDD" id="cd07043">
    <property type="entry name" value="STAS_anti-anti-sigma_factors"/>
    <property type="match status" value="1"/>
</dbReference>
<evidence type="ECO:0000313" key="5">
    <source>
        <dbReference type="Proteomes" id="UP000093757"/>
    </source>
</evidence>
<organism evidence="4 5">
    <name type="scientific">Mycobacterium gordonae</name>
    <dbReference type="NCBI Taxonomy" id="1778"/>
    <lineage>
        <taxon>Bacteria</taxon>
        <taxon>Bacillati</taxon>
        <taxon>Actinomycetota</taxon>
        <taxon>Actinomycetes</taxon>
        <taxon>Mycobacteriales</taxon>
        <taxon>Mycobacteriaceae</taxon>
        <taxon>Mycobacterium</taxon>
    </lineage>
</organism>
<dbReference type="PANTHER" id="PTHR33495">
    <property type="entry name" value="ANTI-SIGMA FACTOR ANTAGONIST TM_1081-RELATED-RELATED"/>
    <property type="match status" value="1"/>
</dbReference>
<evidence type="ECO:0000313" key="4">
    <source>
        <dbReference type="EMBL" id="OBS01101.1"/>
    </source>
</evidence>
<protein>
    <recommendedName>
        <fullName evidence="2">Anti-sigma factor antagonist</fullName>
    </recommendedName>
</protein>
<gene>
    <name evidence="4" type="ORF">A9W98_21815</name>
</gene>
<dbReference type="Gene3D" id="3.30.750.24">
    <property type="entry name" value="STAS domain"/>
    <property type="match status" value="1"/>
</dbReference>
<sequence length="116" mass="12530">MDLLEVGRESGEEAVVVLVKGDVDSSTADHLRDQLVAALDVATTHPRRRLVVDLQAVNFFGSAGLNAVLDCHEAGQAAGTAVRLVADHPQVLQPIRVTELDRIFEIYSTVSDALQR</sequence>